<dbReference type="PANTHER" id="PTHR10644">
    <property type="entry name" value="DNA REPAIR/RNA PROCESSING CPSF FAMILY"/>
    <property type="match status" value="1"/>
</dbReference>
<dbReference type="InterPro" id="IPR050358">
    <property type="entry name" value="RSE1/DDB1/CFT1"/>
</dbReference>
<keyword evidence="3" id="KW-1185">Reference proteome</keyword>
<evidence type="ECO:0000313" key="3">
    <source>
        <dbReference type="Proteomes" id="UP001221142"/>
    </source>
</evidence>
<dbReference type="Gene3D" id="2.130.10.10">
    <property type="entry name" value="YVTN repeat-like/Quinoprotein amine dehydrogenase"/>
    <property type="match status" value="1"/>
</dbReference>
<dbReference type="Proteomes" id="UP001221142">
    <property type="component" value="Unassembled WGS sequence"/>
</dbReference>
<dbReference type="InterPro" id="IPR015943">
    <property type="entry name" value="WD40/YVTN_repeat-like_dom_sf"/>
</dbReference>
<dbReference type="EMBL" id="JARKIF010000010">
    <property type="protein sequence ID" value="KAJ7628533.1"/>
    <property type="molecule type" value="Genomic_DNA"/>
</dbReference>
<name>A0AAD7BRJ1_9AGAR</name>
<reference evidence="2" key="1">
    <citation type="submission" date="2023-03" db="EMBL/GenBank/DDBJ databases">
        <title>Massive genome expansion in bonnet fungi (Mycena s.s.) driven by repeated elements and novel gene families across ecological guilds.</title>
        <authorList>
            <consortium name="Lawrence Berkeley National Laboratory"/>
            <person name="Harder C.B."/>
            <person name="Miyauchi S."/>
            <person name="Viragh M."/>
            <person name="Kuo A."/>
            <person name="Thoen E."/>
            <person name="Andreopoulos B."/>
            <person name="Lu D."/>
            <person name="Skrede I."/>
            <person name="Drula E."/>
            <person name="Henrissat B."/>
            <person name="Morin E."/>
            <person name="Kohler A."/>
            <person name="Barry K."/>
            <person name="LaButti K."/>
            <person name="Morin E."/>
            <person name="Salamov A."/>
            <person name="Lipzen A."/>
            <person name="Mereny Z."/>
            <person name="Hegedus B."/>
            <person name="Baldrian P."/>
            <person name="Stursova M."/>
            <person name="Weitz H."/>
            <person name="Taylor A."/>
            <person name="Grigoriev I.V."/>
            <person name="Nagy L.G."/>
            <person name="Martin F."/>
            <person name="Kauserud H."/>
        </authorList>
    </citation>
    <scope>NUCLEOTIDE SEQUENCE</scope>
    <source>
        <strain evidence="2">9284</strain>
    </source>
</reference>
<comment type="caution">
    <text evidence="2">The sequence shown here is derived from an EMBL/GenBank/DDBJ whole genome shotgun (WGS) entry which is preliminary data.</text>
</comment>
<feature type="compositionally biased region" description="Basic and acidic residues" evidence="1">
    <location>
        <begin position="9"/>
        <end position="34"/>
    </location>
</feature>
<dbReference type="AlphaFoldDB" id="A0AAD7BRJ1"/>
<evidence type="ECO:0000313" key="2">
    <source>
        <dbReference type="EMBL" id="KAJ7628533.1"/>
    </source>
</evidence>
<proteinExistence type="predicted"/>
<evidence type="ECO:0000256" key="1">
    <source>
        <dbReference type="SAM" id="MobiDB-lite"/>
    </source>
</evidence>
<protein>
    <submittedName>
        <fullName evidence="2">Uncharacterized protein</fullName>
    </submittedName>
</protein>
<gene>
    <name evidence="2" type="ORF">FB45DRAFT_1079608</name>
</gene>
<sequence length="449" mass="49797">MVVAADSGQQHDDSLREERSKPRESESRRTRQSRDQLATCNFPLTFAQNWVRRGGLDLQNASAVEMHALHQQILPPSGVEFATSLKLTPSSLPIPPRGYISSGRTLCNLVVARSNLLRIFDVREEEASFASLPVDDERRRGAEPVEGEAEMDTGGDGFVNISKSTGHKSAVAPPTVTRIYFVRAHSLHGIVTGIEGIQTMASIDDKLDRLLISFKDAKIALMEWSDIVHDLVTVSIHTYERAPQLIHMDSSSFQAMLRVDPASRCAALSLPKHAIAILPFYQTQADLDVMEQEQSLIKDVPYLPSFILDLPASVDENMRNTQQQTWTGRLKEYKDTVRLSIFTLDVVSQHYPVIASAVSSFSPAIPQFISTALPAASYFRSTAGPPASRRMPMPTLPTPEDQNRNIVLEGSRAVFADERTMLVILKDGTVHHHWGWSVLRGRGDTPGHD</sequence>
<organism evidence="2 3">
    <name type="scientific">Roridomyces roridus</name>
    <dbReference type="NCBI Taxonomy" id="1738132"/>
    <lineage>
        <taxon>Eukaryota</taxon>
        <taxon>Fungi</taxon>
        <taxon>Dikarya</taxon>
        <taxon>Basidiomycota</taxon>
        <taxon>Agaricomycotina</taxon>
        <taxon>Agaricomycetes</taxon>
        <taxon>Agaricomycetidae</taxon>
        <taxon>Agaricales</taxon>
        <taxon>Marasmiineae</taxon>
        <taxon>Mycenaceae</taxon>
        <taxon>Roridomyces</taxon>
    </lineage>
</organism>
<feature type="region of interest" description="Disordered" evidence="1">
    <location>
        <begin position="383"/>
        <end position="402"/>
    </location>
</feature>
<feature type="region of interest" description="Disordered" evidence="1">
    <location>
        <begin position="1"/>
        <end position="34"/>
    </location>
</feature>
<accession>A0AAD7BRJ1</accession>